<feature type="compositionally biased region" description="Gly residues" evidence="1">
    <location>
        <begin position="349"/>
        <end position="375"/>
    </location>
</feature>
<feature type="compositionally biased region" description="Low complexity" evidence="1">
    <location>
        <begin position="376"/>
        <end position="385"/>
    </location>
</feature>
<dbReference type="EMBL" id="JBHUKR010000009">
    <property type="protein sequence ID" value="MFD2418950.1"/>
    <property type="molecule type" value="Genomic_DNA"/>
</dbReference>
<dbReference type="PANTHER" id="PTHR43662">
    <property type="match status" value="1"/>
</dbReference>
<keyword evidence="2" id="KW-0732">Signal</keyword>
<protein>
    <submittedName>
        <fullName evidence="4">DUF1996 domain-containing protein</fullName>
    </submittedName>
</protein>
<organism evidence="4 5">
    <name type="scientific">Amycolatopsis pigmentata</name>
    <dbReference type="NCBI Taxonomy" id="450801"/>
    <lineage>
        <taxon>Bacteria</taxon>
        <taxon>Bacillati</taxon>
        <taxon>Actinomycetota</taxon>
        <taxon>Actinomycetes</taxon>
        <taxon>Pseudonocardiales</taxon>
        <taxon>Pseudonocardiaceae</taxon>
        <taxon>Amycolatopsis</taxon>
    </lineage>
</organism>
<evidence type="ECO:0000259" key="3">
    <source>
        <dbReference type="Pfam" id="PF09362"/>
    </source>
</evidence>
<reference evidence="5" key="1">
    <citation type="journal article" date="2019" name="Int. J. Syst. Evol. Microbiol.">
        <title>The Global Catalogue of Microorganisms (GCM) 10K type strain sequencing project: providing services to taxonomists for standard genome sequencing and annotation.</title>
        <authorList>
            <consortium name="The Broad Institute Genomics Platform"/>
            <consortium name="The Broad Institute Genome Sequencing Center for Infectious Disease"/>
            <person name="Wu L."/>
            <person name="Ma J."/>
        </authorList>
    </citation>
    <scope>NUCLEOTIDE SEQUENCE [LARGE SCALE GENOMIC DNA]</scope>
    <source>
        <strain evidence="5">CGMCC 4.7645</strain>
    </source>
</reference>
<accession>A0ABW5FVB2</accession>
<feature type="compositionally biased region" description="Gly residues" evidence="1">
    <location>
        <begin position="153"/>
        <end position="165"/>
    </location>
</feature>
<evidence type="ECO:0000313" key="4">
    <source>
        <dbReference type="EMBL" id="MFD2418950.1"/>
    </source>
</evidence>
<dbReference type="SUPFAM" id="SSF81995">
    <property type="entry name" value="beta-sandwich domain of Sec23/24"/>
    <property type="match status" value="1"/>
</dbReference>
<feature type="signal peptide" evidence="2">
    <location>
        <begin position="1"/>
        <end position="26"/>
    </location>
</feature>
<feature type="region of interest" description="Disordered" evidence="1">
    <location>
        <begin position="333"/>
        <end position="412"/>
    </location>
</feature>
<feature type="domain" description="DUF1996" evidence="3">
    <location>
        <begin position="424"/>
        <end position="558"/>
    </location>
</feature>
<dbReference type="PANTHER" id="PTHR43662:SF3">
    <property type="entry name" value="DOMAIN PROTEIN, PUTATIVE (AFU_ORTHOLOGUE AFUA_6G11970)-RELATED"/>
    <property type="match status" value="1"/>
</dbReference>
<feature type="chain" id="PRO_5045183070" evidence="2">
    <location>
        <begin position="27"/>
        <end position="580"/>
    </location>
</feature>
<sequence>MARTIGRHRISRRTKIATGMIGLAMAAGGLVVATTTSDTGQAGADPANKAFFVDITKVKPNVKDPQDGARASKGTFTVDCGTNADGSHANPDNFIAQPGIKNGAQHLHDYVGNLTTNADSNNKSLIKGGTTCKNGDKSAYFWPVIRIDKGQNEAGGGNANGGKANGGKAANDSGTEAASTTAPAAGDGKAANGQQQNQQQQNQQQQNQQQQNQQQQKQQQDQQQAQEDNAAPQVDCPDVASQLADVPDQAMAEVQQNLQQLDSQINEADQRLVTSQGEGGPNFIQNAVLGPLGEKRTAVVNRIATAIGRVAQKPQLDVAGLAKCALKDGNGGGLDNGGQNSNPAQNNGAAGGKKGNGGKNGGGKNGGNNNGGNNNGGNNSSSAAATSTTELGGVSGPDNEVGDNDGTIVEPDSADITFRGNAAGPVTAMPQFLRILTGDAKQSTNGTKNARASWTCTGFEDRLLDKYPICPAGSKVERIHDFPSCWDGKNVDSTNHRDHIVFPDANGKCKQGFKAVPQLRITLTYSIPRDVQLNGQYKVDAFAQEKHNPLSDHDDFANVMSQAIMTRVVNCINGGKTCKE</sequence>
<dbReference type="Proteomes" id="UP001597417">
    <property type="component" value="Unassembled WGS sequence"/>
</dbReference>
<evidence type="ECO:0000256" key="1">
    <source>
        <dbReference type="SAM" id="MobiDB-lite"/>
    </source>
</evidence>
<dbReference type="RefSeq" id="WP_378266943.1">
    <property type="nucleotide sequence ID" value="NZ_JBHUKR010000009.1"/>
</dbReference>
<dbReference type="Pfam" id="PF09362">
    <property type="entry name" value="DUF1996"/>
    <property type="match status" value="1"/>
</dbReference>
<feature type="compositionally biased region" description="Low complexity" evidence="1">
    <location>
        <begin position="194"/>
        <end position="226"/>
    </location>
</feature>
<feature type="compositionally biased region" description="Polar residues" evidence="1">
    <location>
        <begin position="172"/>
        <end position="182"/>
    </location>
</feature>
<evidence type="ECO:0000313" key="5">
    <source>
        <dbReference type="Proteomes" id="UP001597417"/>
    </source>
</evidence>
<dbReference type="InterPro" id="IPR018535">
    <property type="entry name" value="DUF1996"/>
</dbReference>
<name>A0ABW5FVB2_9PSEU</name>
<comment type="caution">
    <text evidence="4">The sequence shown here is derived from an EMBL/GenBank/DDBJ whole genome shotgun (WGS) entry which is preliminary data.</text>
</comment>
<proteinExistence type="predicted"/>
<keyword evidence="5" id="KW-1185">Reference proteome</keyword>
<evidence type="ECO:0000256" key="2">
    <source>
        <dbReference type="SAM" id="SignalP"/>
    </source>
</evidence>
<feature type="region of interest" description="Disordered" evidence="1">
    <location>
        <begin position="152"/>
        <end position="233"/>
    </location>
</feature>
<gene>
    <name evidence="4" type="ORF">ACFSXZ_21705</name>
</gene>
<feature type="compositionally biased region" description="Low complexity" evidence="1">
    <location>
        <begin position="337"/>
        <end position="348"/>
    </location>
</feature>